<name>H2CET8_9LEPT</name>
<evidence type="ECO:0000313" key="2">
    <source>
        <dbReference type="EMBL" id="EHQ07702.1"/>
    </source>
</evidence>
<evidence type="ECO:0000256" key="1">
    <source>
        <dbReference type="SAM" id="SignalP"/>
    </source>
</evidence>
<feature type="chain" id="PRO_5003560344" description="Peptidase MA-like domain-containing protein" evidence="1">
    <location>
        <begin position="25"/>
        <end position="260"/>
    </location>
</feature>
<dbReference type="AlphaFoldDB" id="H2CET8"/>
<dbReference type="RefSeq" id="WP_002773775.1">
    <property type="nucleotide sequence ID" value="NZ_JH597773.1"/>
</dbReference>
<evidence type="ECO:0008006" key="4">
    <source>
        <dbReference type="Google" id="ProtNLM"/>
    </source>
</evidence>
<dbReference type="PROSITE" id="PS51257">
    <property type="entry name" value="PROKAR_LIPOPROTEIN"/>
    <property type="match status" value="1"/>
</dbReference>
<dbReference type="HOGENOM" id="CLU_1068731_0_0_12"/>
<evidence type="ECO:0000313" key="3">
    <source>
        <dbReference type="Proteomes" id="UP000005737"/>
    </source>
</evidence>
<dbReference type="Proteomes" id="UP000005737">
    <property type="component" value="Unassembled WGS sequence"/>
</dbReference>
<organism evidence="2 3">
    <name type="scientific">Leptonema illini DSM 21528</name>
    <dbReference type="NCBI Taxonomy" id="929563"/>
    <lineage>
        <taxon>Bacteria</taxon>
        <taxon>Pseudomonadati</taxon>
        <taxon>Spirochaetota</taxon>
        <taxon>Spirochaetia</taxon>
        <taxon>Leptospirales</taxon>
        <taxon>Leptospiraceae</taxon>
        <taxon>Leptonema</taxon>
    </lineage>
</organism>
<feature type="signal peptide" evidence="1">
    <location>
        <begin position="1"/>
        <end position="24"/>
    </location>
</feature>
<reference evidence="2 3" key="1">
    <citation type="submission" date="2011-10" db="EMBL/GenBank/DDBJ databases">
        <title>The Improved High-Quality Draft genome of Leptonema illini DSM 21528.</title>
        <authorList>
            <consortium name="US DOE Joint Genome Institute (JGI-PGF)"/>
            <person name="Lucas S."/>
            <person name="Copeland A."/>
            <person name="Lapidus A."/>
            <person name="Glavina del Rio T."/>
            <person name="Dalin E."/>
            <person name="Tice H."/>
            <person name="Bruce D."/>
            <person name="Goodwin L."/>
            <person name="Pitluck S."/>
            <person name="Peters L."/>
            <person name="Mikhailova N."/>
            <person name="Held B."/>
            <person name="Kyrpides N."/>
            <person name="Mavromatis K."/>
            <person name="Ivanova N."/>
            <person name="Markowitz V."/>
            <person name="Cheng J.-F."/>
            <person name="Hugenholtz P."/>
            <person name="Woyke T."/>
            <person name="Wu D."/>
            <person name="Gronow S."/>
            <person name="Wellnitz S."/>
            <person name="Brambilla E.-M."/>
            <person name="Klenk H.-P."/>
            <person name="Eisen J.A."/>
        </authorList>
    </citation>
    <scope>NUCLEOTIDE SEQUENCE [LARGE SCALE GENOMIC DNA]</scope>
    <source>
        <strain evidence="2 3">DSM 21528</strain>
    </source>
</reference>
<gene>
    <name evidence="2" type="ORF">Lepil_3037</name>
</gene>
<protein>
    <recommendedName>
        <fullName evidence="4">Peptidase MA-like domain-containing protein</fullName>
    </recommendedName>
</protein>
<dbReference type="EMBL" id="JH597773">
    <property type="protein sequence ID" value="EHQ07702.1"/>
    <property type="molecule type" value="Genomic_DNA"/>
</dbReference>
<dbReference type="STRING" id="183.GCA_002009735_01090"/>
<keyword evidence="3" id="KW-1185">Reference proteome</keyword>
<proteinExistence type="predicted"/>
<accession>H2CET8</accession>
<sequence length="260" mass="29916">MRLSALLCLLLALLSCQSTGPSWKKGPAQESGRLQYWAEPGIERSVTEKTTEMILFSDWLAGSLFPGYDIGRVKVVFYKDHQSYARFRPGSVDSLAHFHMRTAIVHLPVDIAEEGWRHEFVHAVLHARFKDYPFWMQEGAALLLQSADRKRPLCGAPLQLPEGLRGFRSRLLQRRLPLPVNRDAELRRKGIYEETALAGYFAYFLWQRRLFIHLVKKAADSEQDSFLILLGGDYKLLKRMEEDFYEWLSSPLALRPSTGC</sequence>
<keyword evidence="1" id="KW-0732">Signal</keyword>